<name>A0A0F9IB47_9ZZZZ</name>
<proteinExistence type="predicted"/>
<dbReference type="AlphaFoldDB" id="A0A0F9IB47"/>
<comment type="caution">
    <text evidence="1">The sequence shown here is derived from an EMBL/GenBank/DDBJ whole genome shotgun (WGS) entry which is preliminary data.</text>
</comment>
<organism evidence="1">
    <name type="scientific">marine sediment metagenome</name>
    <dbReference type="NCBI Taxonomy" id="412755"/>
    <lineage>
        <taxon>unclassified sequences</taxon>
        <taxon>metagenomes</taxon>
        <taxon>ecological metagenomes</taxon>
    </lineage>
</organism>
<protein>
    <submittedName>
        <fullName evidence="1">Uncharacterized protein</fullName>
    </submittedName>
</protein>
<gene>
    <name evidence="1" type="ORF">LCGC14_1602750</name>
</gene>
<accession>A0A0F9IB47</accession>
<evidence type="ECO:0000313" key="1">
    <source>
        <dbReference type="EMBL" id="KKM24672.1"/>
    </source>
</evidence>
<reference evidence="1" key="1">
    <citation type="journal article" date="2015" name="Nature">
        <title>Complex archaea that bridge the gap between prokaryotes and eukaryotes.</title>
        <authorList>
            <person name="Spang A."/>
            <person name="Saw J.H."/>
            <person name="Jorgensen S.L."/>
            <person name="Zaremba-Niedzwiedzka K."/>
            <person name="Martijn J."/>
            <person name="Lind A.E."/>
            <person name="van Eijk R."/>
            <person name="Schleper C."/>
            <person name="Guy L."/>
            <person name="Ettema T.J."/>
        </authorList>
    </citation>
    <scope>NUCLEOTIDE SEQUENCE</scope>
</reference>
<dbReference type="EMBL" id="LAZR01012876">
    <property type="protein sequence ID" value="KKM24672.1"/>
    <property type="molecule type" value="Genomic_DNA"/>
</dbReference>
<sequence length="41" mass="5031">MNRYWFNYKLMRAFDNTYLDSLAKAWLLCRGYKVKLHCALL</sequence>